<accession>A0A6P6YE43</accession>
<feature type="domain" description="Endonuclease/exonuclease/phosphatase" evidence="1">
    <location>
        <begin position="2"/>
        <end position="92"/>
    </location>
</feature>
<dbReference type="OrthoDB" id="6538096at2759"/>
<feature type="non-terminal residue" evidence="3">
    <location>
        <position position="199"/>
    </location>
</feature>
<reference evidence="3" key="1">
    <citation type="submission" date="2025-08" db="UniProtKB">
        <authorList>
            <consortium name="RefSeq"/>
        </authorList>
    </citation>
    <scope>IDENTIFICATION</scope>
    <source>
        <strain evidence="3">Airmid</strain>
    </source>
</reference>
<evidence type="ECO:0000313" key="2">
    <source>
        <dbReference type="Proteomes" id="UP000515146"/>
    </source>
</evidence>
<dbReference type="RefSeq" id="XP_027203181.1">
    <property type="nucleotide sequence ID" value="XM_027347380.1"/>
</dbReference>
<gene>
    <name evidence="3" type="primary">LOC113797062</name>
</gene>
<dbReference type="KEGG" id="dpte:113797062"/>
<dbReference type="Proteomes" id="UP000515146">
    <property type="component" value="Unplaced"/>
</dbReference>
<organism evidence="2 3">
    <name type="scientific">Dermatophagoides pteronyssinus</name>
    <name type="common">European house dust mite</name>
    <dbReference type="NCBI Taxonomy" id="6956"/>
    <lineage>
        <taxon>Eukaryota</taxon>
        <taxon>Metazoa</taxon>
        <taxon>Ecdysozoa</taxon>
        <taxon>Arthropoda</taxon>
        <taxon>Chelicerata</taxon>
        <taxon>Arachnida</taxon>
        <taxon>Acari</taxon>
        <taxon>Acariformes</taxon>
        <taxon>Sarcoptiformes</taxon>
        <taxon>Astigmata</taxon>
        <taxon>Psoroptidia</taxon>
        <taxon>Analgoidea</taxon>
        <taxon>Pyroglyphidae</taxon>
        <taxon>Dermatophagoidinae</taxon>
        <taxon>Dermatophagoides</taxon>
    </lineage>
</organism>
<feature type="non-terminal residue" evidence="3">
    <location>
        <position position="1"/>
    </location>
</feature>
<dbReference type="PANTHER" id="PTHR33273:SF4">
    <property type="entry name" value="ENDONUCLEASE_EXONUCLEASE_PHOSPHATASE DOMAIN-CONTAINING PROTEIN"/>
    <property type="match status" value="1"/>
</dbReference>
<dbReference type="InParanoid" id="A0A6P6YE43"/>
<dbReference type="InterPro" id="IPR036691">
    <property type="entry name" value="Endo/exonu/phosph_ase_sf"/>
</dbReference>
<dbReference type="AlphaFoldDB" id="A0A6P6YE43"/>
<evidence type="ECO:0000259" key="1">
    <source>
        <dbReference type="Pfam" id="PF14529"/>
    </source>
</evidence>
<keyword evidence="2" id="KW-1185">Reference proteome</keyword>
<dbReference type="Pfam" id="PF14529">
    <property type="entry name" value="Exo_endo_phos_2"/>
    <property type="match status" value="1"/>
</dbReference>
<proteinExistence type="predicted"/>
<dbReference type="PANTHER" id="PTHR33273">
    <property type="entry name" value="DOMAIN-CONTAINING PROTEIN, PUTATIVE-RELATED"/>
    <property type="match status" value="1"/>
</dbReference>
<sequence>LRIIIGGDFNAKSPFWGSQIQNKRGNQLLATLSENDLFIMNKGNSPTFETLRGTRIIRSNIDITLTSKKIVDNIIDWNVLKNIKISGDHLPIRFDYNKNLSSKNNHHRNDQQLITTVKWNTTNVDWNEWAKNIKQELILANIHDVNIIKNIEKEENLDYVISQLNNILTKINNKMLPRYKVNILHEKQEKKESKIFKND</sequence>
<dbReference type="Gene3D" id="3.60.10.10">
    <property type="entry name" value="Endonuclease/exonuclease/phosphatase"/>
    <property type="match status" value="1"/>
</dbReference>
<protein>
    <submittedName>
        <fullName evidence="3">Uncharacterized protein LOC113797062</fullName>
    </submittedName>
</protein>
<dbReference type="InterPro" id="IPR005135">
    <property type="entry name" value="Endo/exonuclease/phosphatase"/>
</dbReference>
<evidence type="ECO:0000313" key="3">
    <source>
        <dbReference type="RefSeq" id="XP_027203181.1"/>
    </source>
</evidence>
<name>A0A6P6YE43_DERPT</name>
<dbReference type="SUPFAM" id="SSF56219">
    <property type="entry name" value="DNase I-like"/>
    <property type="match status" value="1"/>
</dbReference>
<dbReference type="GO" id="GO:0003824">
    <property type="term" value="F:catalytic activity"/>
    <property type="evidence" value="ECO:0007669"/>
    <property type="project" value="InterPro"/>
</dbReference>